<dbReference type="InterPro" id="IPR001611">
    <property type="entry name" value="Leu-rich_rpt"/>
</dbReference>
<dbReference type="InterPro" id="IPR032675">
    <property type="entry name" value="LRR_dom_sf"/>
</dbReference>
<dbReference type="Pfam" id="PF00560">
    <property type="entry name" value="LRR_1"/>
    <property type="match status" value="3"/>
</dbReference>
<dbReference type="GO" id="GO:0005886">
    <property type="term" value="C:plasma membrane"/>
    <property type="evidence" value="ECO:0007669"/>
    <property type="project" value="UniProtKB-SubCell"/>
</dbReference>
<feature type="domain" description="Leucine-rich repeat-containing N-terminal plant-type" evidence="13">
    <location>
        <begin position="41"/>
        <end position="85"/>
    </location>
</feature>
<dbReference type="InterPro" id="IPR013210">
    <property type="entry name" value="LRR_N_plant-typ"/>
</dbReference>
<evidence type="ECO:0000256" key="4">
    <source>
        <dbReference type="ARBA" id="ARBA00022614"/>
    </source>
</evidence>
<proteinExistence type="inferred from homology"/>
<keyword evidence="14" id="KW-1185">Reference proteome</keyword>
<dbReference type="FunFam" id="3.80.10.10:FF:000213">
    <property type="entry name" value="Tyrosine-sulfated glycopeptide receptor 1"/>
    <property type="match status" value="1"/>
</dbReference>
<comment type="similarity">
    <text evidence="2">Belongs to the RLP family.</text>
</comment>
<keyword evidence="11" id="KW-0325">Glycoprotein</keyword>
<evidence type="ECO:0000256" key="12">
    <source>
        <dbReference type="SAM" id="Phobius"/>
    </source>
</evidence>
<dbReference type="Pfam" id="PF08263">
    <property type="entry name" value="LRRNT_2"/>
    <property type="match status" value="1"/>
</dbReference>
<keyword evidence="7" id="KW-0677">Repeat</keyword>
<organism evidence="14 15">
    <name type="scientific">Raphanus sativus</name>
    <name type="common">Radish</name>
    <name type="synonym">Raphanus raphanistrum var. sativus</name>
    <dbReference type="NCBI Taxonomy" id="3726"/>
    <lineage>
        <taxon>Eukaryota</taxon>
        <taxon>Viridiplantae</taxon>
        <taxon>Streptophyta</taxon>
        <taxon>Embryophyta</taxon>
        <taxon>Tracheophyta</taxon>
        <taxon>Spermatophyta</taxon>
        <taxon>Magnoliopsida</taxon>
        <taxon>eudicotyledons</taxon>
        <taxon>Gunneridae</taxon>
        <taxon>Pentapetalae</taxon>
        <taxon>rosids</taxon>
        <taxon>malvids</taxon>
        <taxon>Brassicales</taxon>
        <taxon>Brassicaceae</taxon>
        <taxon>Brassiceae</taxon>
        <taxon>Raphanus</taxon>
    </lineage>
</organism>
<dbReference type="GeneID" id="108812361"/>
<evidence type="ECO:0000256" key="10">
    <source>
        <dbReference type="ARBA" id="ARBA00023170"/>
    </source>
</evidence>
<keyword evidence="4" id="KW-0433">Leucine-rich repeat</keyword>
<keyword evidence="8 12" id="KW-1133">Transmembrane helix</keyword>
<reference evidence="14" key="1">
    <citation type="journal article" date="2019" name="Database">
        <title>The radish genome database (RadishGD): an integrated information resource for radish genomics.</title>
        <authorList>
            <person name="Yu H.J."/>
            <person name="Baek S."/>
            <person name="Lee Y.J."/>
            <person name="Cho A."/>
            <person name="Mun J.H."/>
        </authorList>
    </citation>
    <scope>NUCLEOTIDE SEQUENCE [LARGE SCALE GENOMIC DNA]</scope>
    <source>
        <strain evidence="14">cv. WK10039</strain>
    </source>
</reference>
<evidence type="ECO:0000256" key="11">
    <source>
        <dbReference type="ARBA" id="ARBA00023180"/>
    </source>
</evidence>
<gene>
    <name evidence="15" type="primary">LOC108812361</name>
</gene>
<evidence type="ECO:0000256" key="8">
    <source>
        <dbReference type="ARBA" id="ARBA00022989"/>
    </source>
</evidence>
<dbReference type="Pfam" id="PF13855">
    <property type="entry name" value="LRR_8"/>
    <property type="match status" value="3"/>
</dbReference>
<reference evidence="15" key="2">
    <citation type="submission" date="2025-08" db="UniProtKB">
        <authorList>
            <consortium name="RefSeq"/>
        </authorList>
    </citation>
    <scope>IDENTIFICATION</scope>
    <source>
        <tissue evidence="15">Leaf</tissue>
    </source>
</reference>
<dbReference type="SUPFAM" id="SSF52058">
    <property type="entry name" value="L domain-like"/>
    <property type="match status" value="2"/>
</dbReference>
<dbReference type="FunFam" id="3.80.10.10:FF:000041">
    <property type="entry name" value="LRR receptor-like serine/threonine-protein kinase ERECTA"/>
    <property type="match status" value="1"/>
</dbReference>
<dbReference type="PANTHER" id="PTHR48061">
    <property type="entry name" value="LEUCINE-RICH REPEAT RECEPTOR PROTEIN KINASE EMS1-LIKE-RELATED"/>
    <property type="match status" value="1"/>
</dbReference>
<dbReference type="RefSeq" id="XP_018440112.1">
    <property type="nucleotide sequence ID" value="XM_018584610.2"/>
</dbReference>
<keyword evidence="10" id="KW-0675">Receptor</keyword>
<dbReference type="Proteomes" id="UP000504610">
    <property type="component" value="Chromosome 1"/>
</dbReference>
<dbReference type="SMART" id="SM00369">
    <property type="entry name" value="LRR_TYP"/>
    <property type="match status" value="6"/>
</dbReference>
<dbReference type="FunFam" id="3.80.10.10:FF:000400">
    <property type="entry name" value="Nuclear pore complex protein NUP107"/>
    <property type="match status" value="1"/>
</dbReference>
<dbReference type="InterPro" id="IPR003591">
    <property type="entry name" value="Leu-rich_rpt_typical-subtyp"/>
</dbReference>
<evidence type="ECO:0000256" key="5">
    <source>
        <dbReference type="ARBA" id="ARBA00022692"/>
    </source>
</evidence>
<dbReference type="PANTHER" id="PTHR48061:SF2">
    <property type="entry name" value="RECEPTOR LIKE PROTEIN 30-LIKE"/>
    <property type="match status" value="1"/>
</dbReference>
<evidence type="ECO:0000256" key="1">
    <source>
        <dbReference type="ARBA" id="ARBA00004251"/>
    </source>
</evidence>
<evidence type="ECO:0000256" key="6">
    <source>
        <dbReference type="ARBA" id="ARBA00022729"/>
    </source>
</evidence>
<keyword evidence="5 12" id="KW-0812">Transmembrane</keyword>
<evidence type="ECO:0000259" key="13">
    <source>
        <dbReference type="Pfam" id="PF08263"/>
    </source>
</evidence>
<keyword evidence="6" id="KW-0732">Signal</keyword>
<feature type="transmembrane region" description="Helical" evidence="12">
    <location>
        <begin position="717"/>
        <end position="739"/>
    </location>
</feature>
<dbReference type="AlphaFoldDB" id="A0A6J0JWR7"/>
<dbReference type="OrthoDB" id="442066at2759"/>
<keyword evidence="9 12" id="KW-0472">Membrane</keyword>
<sequence length="764" mass="85300">MMLPSKSDCISGIKTFYFTFLASLFLHTLASPTLLHYCRHDQMDALLEFKNEFPVNKSNPTPYDVPLSSWNKSSDCCSWEGVMCSVKTGKVISLNLSYVPLRNSLKPNSSLFKLQHLRNLTLKNCSLYGEIPSSLGSLSRLTKLNLLNNNLVGQVPASIGNLAQLRYLDLSQNKLSGNIPISFVNLTNLYLFYIHDNYFESTFPFNMSGFQKLKYFGVGANSFSGVFPTSLLTIPSLIYINLEGNRFTGPIDFRKTSPSSTLKYLNIAYNKFDGPIPDSLSELINLGEIDLSFNRFNGSIPRSLAKLDNLYYLDLSGNKLEGQVPSWLWRLNVVRLSYNSFNSFENNSPEPAAPSETQGIALDLSSNSFQGPFPHEICKITSLYILDLSNNRFSGTIPSCFRNSTGSLMEELLLGNNILTGVHPDVFANATNLKAIDISNNNLEGKLSRSLINCSSLRFLNLQGNGFKDEFPSWLGSLPTLNVLLLRSNHFYGPLTLYHRHNVSIGFQSLRVIDVSLNDLSGALPDSYFSTWREMKKPDAEYDDAYMKDSVIDASVFHSMQIVNKGVDTIFNKIRSDFISIDFSENSFSGSIPESVGLLKGLRLLNMSGNTFTSNVPSSLADLENLEALDLSRNQLSGQIPRELGRLSFLSAINFSHNHLEGPVPRSTQFQSQPCSSFVDNPKLSGLEDICGENRVPITTPQESKELLKAEEKGVNWIAAAIAYGPGFFCGMVIGHIFATHYKYEWFMVKFSRNKPRSVIRSTR</sequence>
<accession>A0A6J0JWR7</accession>
<evidence type="ECO:0000256" key="9">
    <source>
        <dbReference type="ARBA" id="ARBA00023136"/>
    </source>
</evidence>
<name>A0A6J0JWR7_RAPSA</name>
<evidence type="ECO:0000313" key="15">
    <source>
        <dbReference type="RefSeq" id="XP_018440112.1"/>
    </source>
</evidence>
<dbReference type="Gene3D" id="3.80.10.10">
    <property type="entry name" value="Ribonuclease Inhibitor"/>
    <property type="match status" value="3"/>
</dbReference>
<keyword evidence="3" id="KW-1003">Cell membrane</keyword>
<protein>
    <submittedName>
        <fullName evidence="15">Receptor-like protein 30</fullName>
    </submittedName>
</protein>
<dbReference type="PRINTS" id="PR00019">
    <property type="entry name" value="LEURICHRPT"/>
</dbReference>
<dbReference type="KEGG" id="rsz:108812361"/>
<evidence type="ECO:0000256" key="7">
    <source>
        <dbReference type="ARBA" id="ARBA00022737"/>
    </source>
</evidence>
<evidence type="ECO:0000256" key="2">
    <source>
        <dbReference type="ARBA" id="ARBA00009592"/>
    </source>
</evidence>
<comment type="subcellular location">
    <subcellularLocation>
        <location evidence="1">Cell membrane</location>
        <topology evidence="1">Single-pass type I membrane protein</topology>
    </subcellularLocation>
</comment>
<evidence type="ECO:0000313" key="14">
    <source>
        <dbReference type="Proteomes" id="UP000504610"/>
    </source>
</evidence>
<evidence type="ECO:0000256" key="3">
    <source>
        <dbReference type="ARBA" id="ARBA00022475"/>
    </source>
</evidence>
<dbReference type="InterPro" id="IPR046956">
    <property type="entry name" value="RLP23-like"/>
</dbReference>